<sequence length="102" mass="11573">MIVTKKMLDNEYTGNGVLEDEEAGKKIIAQYTKGKHDGISITRFTKAKHGRNVHIAEEWKDGVKHGLHVSCDKNMPGPHDIELSEYENGEKTNFGTHKFDYN</sequence>
<evidence type="ECO:0000313" key="1">
    <source>
        <dbReference type="EMBL" id="SVC92067.1"/>
    </source>
</evidence>
<name>A0A382R4D4_9ZZZZ</name>
<dbReference type="EMBL" id="UINC01118738">
    <property type="protein sequence ID" value="SVC92067.1"/>
    <property type="molecule type" value="Genomic_DNA"/>
</dbReference>
<feature type="non-terminal residue" evidence="1">
    <location>
        <position position="102"/>
    </location>
</feature>
<protein>
    <submittedName>
        <fullName evidence="1">Uncharacterized protein</fullName>
    </submittedName>
</protein>
<accession>A0A382R4D4</accession>
<dbReference type="AlphaFoldDB" id="A0A382R4D4"/>
<gene>
    <name evidence="1" type="ORF">METZ01_LOCUS344921</name>
</gene>
<organism evidence="1">
    <name type="scientific">marine metagenome</name>
    <dbReference type="NCBI Taxonomy" id="408172"/>
    <lineage>
        <taxon>unclassified sequences</taxon>
        <taxon>metagenomes</taxon>
        <taxon>ecological metagenomes</taxon>
    </lineage>
</organism>
<reference evidence="1" key="1">
    <citation type="submission" date="2018-05" db="EMBL/GenBank/DDBJ databases">
        <authorList>
            <person name="Lanie J.A."/>
            <person name="Ng W.-L."/>
            <person name="Kazmierczak K.M."/>
            <person name="Andrzejewski T.M."/>
            <person name="Davidsen T.M."/>
            <person name="Wayne K.J."/>
            <person name="Tettelin H."/>
            <person name="Glass J.I."/>
            <person name="Rusch D."/>
            <person name="Podicherti R."/>
            <person name="Tsui H.-C.T."/>
            <person name="Winkler M.E."/>
        </authorList>
    </citation>
    <scope>NUCLEOTIDE SEQUENCE</scope>
</reference>
<proteinExistence type="predicted"/>